<reference evidence="1 2" key="1">
    <citation type="submission" date="2018-08" db="EMBL/GenBank/DDBJ databases">
        <title>Fibrisoma montanum sp. nov., isolated from Danxia mountain soil.</title>
        <authorList>
            <person name="Huang Y."/>
        </authorList>
    </citation>
    <scope>NUCLEOTIDE SEQUENCE [LARGE SCALE GENOMIC DNA]</scope>
    <source>
        <strain evidence="1 2">HYT19</strain>
    </source>
</reference>
<comment type="caution">
    <text evidence="1">The sequence shown here is derived from an EMBL/GenBank/DDBJ whole genome shotgun (WGS) entry which is preliminary data.</text>
</comment>
<dbReference type="RefSeq" id="WP_119670425.1">
    <property type="nucleotide sequence ID" value="NZ_QXED01000008.1"/>
</dbReference>
<evidence type="ECO:0000313" key="2">
    <source>
        <dbReference type="Proteomes" id="UP000283523"/>
    </source>
</evidence>
<accession>A0A418M131</accession>
<dbReference type="EMBL" id="QXED01000008">
    <property type="protein sequence ID" value="RIV19322.1"/>
    <property type="molecule type" value="Genomic_DNA"/>
</dbReference>
<organism evidence="1 2">
    <name type="scientific">Fibrisoma montanum</name>
    <dbReference type="NCBI Taxonomy" id="2305895"/>
    <lineage>
        <taxon>Bacteria</taxon>
        <taxon>Pseudomonadati</taxon>
        <taxon>Bacteroidota</taxon>
        <taxon>Cytophagia</taxon>
        <taxon>Cytophagales</taxon>
        <taxon>Spirosomataceae</taxon>
        <taxon>Fibrisoma</taxon>
    </lineage>
</organism>
<proteinExistence type="predicted"/>
<evidence type="ECO:0000313" key="1">
    <source>
        <dbReference type="EMBL" id="RIV19322.1"/>
    </source>
</evidence>
<protein>
    <recommendedName>
        <fullName evidence="3">HPt domain-containing protein</fullName>
    </recommendedName>
</protein>
<gene>
    <name evidence="1" type="ORF">DYU11_24765</name>
</gene>
<dbReference type="Proteomes" id="UP000283523">
    <property type="component" value="Unassembled WGS sequence"/>
</dbReference>
<name>A0A418M131_9BACT</name>
<dbReference type="OrthoDB" id="957937at2"/>
<evidence type="ECO:0008006" key="3">
    <source>
        <dbReference type="Google" id="ProtNLM"/>
    </source>
</evidence>
<keyword evidence="2" id="KW-1185">Reference proteome</keyword>
<sequence length="114" mass="12442">MTSQNQDSQQLLTATLQGLQGDVTTLAPQANELIEQWNKVLGEGYDTRDDVADELYQLKRALAEGKAPQIASSLHTLCKLTRRAADTADDDTAAQLRQLAETLDDASARIAQSR</sequence>
<dbReference type="AlphaFoldDB" id="A0A418M131"/>